<name>A0ACD1AEB8_9FIRM</name>
<evidence type="ECO:0000313" key="2">
    <source>
        <dbReference type="Proteomes" id="UP000594014"/>
    </source>
</evidence>
<accession>A0ACD1AEB8</accession>
<organism evidence="1 2">
    <name type="scientific">Anoxybacterium hadale</name>
    <dbReference type="NCBI Taxonomy" id="3408580"/>
    <lineage>
        <taxon>Bacteria</taxon>
        <taxon>Bacillati</taxon>
        <taxon>Bacillota</taxon>
        <taxon>Clostridia</taxon>
        <taxon>Peptostreptococcales</taxon>
        <taxon>Anaerovoracaceae</taxon>
        <taxon>Anoxybacterium</taxon>
    </lineage>
</organism>
<keyword evidence="2" id="KW-1185">Reference proteome</keyword>
<dbReference type="EMBL" id="CP042469">
    <property type="protein sequence ID" value="QOX64897.1"/>
    <property type="molecule type" value="Genomic_DNA"/>
</dbReference>
<proteinExistence type="predicted"/>
<gene>
    <name evidence="1" type="ORF">FRZ06_16860</name>
</gene>
<dbReference type="Proteomes" id="UP000594014">
    <property type="component" value="Chromosome"/>
</dbReference>
<sequence length="418" mass="46916">MAIRKKMSRVCMLIMCLLLAGIMLLPGCGMQKAAGQSNSTGKTASSSHSAEKKEEKSAYVLTGVKYYDADGTCTMEISYGYNEEGKRVRRMQQSFGENESMFESLYSYPDAVTQQETYIDQDTGVRSQVDTTVYDEAGKILTATSTDYDREGYSNVMSQIEYSHDKQGNLILKEEHSTATVGGALNNITKTEYTYDSAGNCLTEKQTHSREGQEDKVWRDLEYQYDSKGNKIREVSHITDEYTNSPIVYEYNGKDQLIKESRYQSIQPDALSQYIVSEYDEYGNTTRSRSYSADDQLLSYVEYEYAKISELKTEGKAGSEKDRLYKSWKVDGTAASTISFQIIDPASGICCEIKNYDIRAQQERAEGMTSTSAEVDDSTVEIFSGPDEYTNLAYWFEADGALKLRDAATGNTISLHAQ</sequence>
<reference evidence="1" key="1">
    <citation type="submission" date="2019-08" db="EMBL/GenBank/DDBJ databases">
        <title>Genome sequence of Clostridiales bacterium MT110.</title>
        <authorList>
            <person name="Cao J."/>
        </authorList>
    </citation>
    <scope>NUCLEOTIDE SEQUENCE</scope>
    <source>
        <strain evidence="1">MT110</strain>
    </source>
</reference>
<protein>
    <submittedName>
        <fullName evidence="1">Uncharacterized protein</fullName>
    </submittedName>
</protein>
<evidence type="ECO:0000313" key="1">
    <source>
        <dbReference type="EMBL" id="QOX64897.1"/>
    </source>
</evidence>